<keyword evidence="10" id="KW-0436">Ligase</keyword>
<feature type="transmembrane region" description="Helical" evidence="9">
    <location>
        <begin position="155"/>
        <end position="177"/>
    </location>
</feature>
<protein>
    <submittedName>
        <fullName evidence="10">Adenosylcobinamide-phosphate synthase</fullName>
        <ecNumber evidence="10">6.3.1.10</ecNumber>
    </submittedName>
</protein>
<dbReference type="InterPro" id="IPR004485">
    <property type="entry name" value="Cobalamin_biosynth_CobD/CbiB"/>
</dbReference>
<accession>A0A3B0XVV1</accession>
<proteinExistence type="inferred from homology"/>
<keyword evidence="7 9" id="KW-1133">Transmembrane helix</keyword>
<name>A0A3B0XVV1_9ZZZZ</name>
<keyword evidence="5" id="KW-0169">Cobalamin biosynthesis</keyword>
<keyword evidence="6 9" id="KW-0812">Transmembrane</keyword>
<comment type="pathway">
    <text evidence="2">Cofactor biosynthesis; adenosylcobalamin biosynthesis.</text>
</comment>
<dbReference type="EC" id="6.3.1.10" evidence="10"/>
<dbReference type="GO" id="GO:0005886">
    <property type="term" value="C:plasma membrane"/>
    <property type="evidence" value="ECO:0007669"/>
    <property type="project" value="UniProtKB-SubCell"/>
</dbReference>
<gene>
    <name evidence="10" type="ORF">MNBD_GAMMA11-2586</name>
</gene>
<evidence type="ECO:0000256" key="2">
    <source>
        <dbReference type="ARBA" id="ARBA00004953"/>
    </source>
</evidence>
<evidence type="ECO:0000256" key="9">
    <source>
        <dbReference type="SAM" id="Phobius"/>
    </source>
</evidence>
<dbReference type="UniPathway" id="UPA00148"/>
<evidence type="ECO:0000256" key="8">
    <source>
        <dbReference type="ARBA" id="ARBA00023136"/>
    </source>
</evidence>
<dbReference type="NCBIfam" id="TIGR00380">
    <property type="entry name" value="cobal_cbiB"/>
    <property type="match status" value="1"/>
</dbReference>
<evidence type="ECO:0000256" key="1">
    <source>
        <dbReference type="ARBA" id="ARBA00004651"/>
    </source>
</evidence>
<dbReference type="PANTHER" id="PTHR34308">
    <property type="entry name" value="COBALAMIN BIOSYNTHESIS PROTEIN CBIB"/>
    <property type="match status" value="1"/>
</dbReference>
<dbReference type="GO" id="GO:0043757">
    <property type="term" value="F:adenosylcobinamide-phosphate synthase activity"/>
    <property type="evidence" value="ECO:0007669"/>
    <property type="project" value="UniProtKB-EC"/>
</dbReference>
<comment type="subcellular location">
    <subcellularLocation>
        <location evidence="1">Cell membrane</location>
        <topology evidence="1">Multi-pass membrane protein</topology>
    </subcellularLocation>
</comment>
<sequence>MNLETLLIITIALLLDQLLGEARRFHPLAGFGNCAQWLENYLNKKCITRLKGVFGLLILVLPLVLPLALLLVYLKNLSLSPVFYQFTDIVIIYLAVGRKSLREHALNVLKPLEQGDLARAREKISLIVSRDTHEMSQPQVIIACLESIIENSNDAIFGVIIWYLLGGAPGVLVYRLVNTLDAMWGYKNERFLYFGWAAARLDDVLNWLPARLTVFSFALVAKASEFNKVWQTAFQQGGKCSSKNAGPVMSAGACALNIKLGGKARYNGVSINKPDLGYGNQAGISDIKHALSLIDKTLLLWSGVLVGVLVGVNIVNGYG</sequence>
<dbReference type="Pfam" id="PF03186">
    <property type="entry name" value="CobD_Cbib"/>
    <property type="match status" value="1"/>
</dbReference>
<dbReference type="GO" id="GO:0048472">
    <property type="term" value="F:threonine-phosphate decarboxylase activity"/>
    <property type="evidence" value="ECO:0007669"/>
    <property type="project" value="InterPro"/>
</dbReference>
<evidence type="ECO:0000313" key="10">
    <source>
        <dbReference type="EMBL" id="VAW60354.1"/>
    </source>
</evidence>
<evidence type="ECO:0000256" key="5">
    <source>
        <dbReference type="ARBA" id="ARBA00022573"/>
    </source>
</evidence>
<evidence type="ECO:0000256" key="3">
    <source>
        <dbReference type="ARBA" id="ARBA00006263"/>
    </source>
</evidence>
<comment type="similarity">
    <text evidence="3">Belongs to the CobD/CbiB family.</text>
</comment>
<keyword evidence="8 9" id="KW-0472">Membrane</keyword>
<reference evidence="10" key="1">
    <citation type="submission" date="2018-06" db="EMBL/GenBank/DDBJ databases">
        <authorList>
            <person name="Zhirakovskaya E."/>
        </authorList>
    </citation>
    <scope>NUCLEOTIDE SEQUENCE</scope>
</reference>
<keyword evidence="4" id="KW-1003">Cell membrane</keyword>
<organism evidence="10">
    <name type="scientific">hydrothermal vent metagenome</name>
    <dbReference type="NCBI Taxonomy" id="652676"/>
    <lineage>
        <taxon>unclassified sequences</taxon>
        <taxon>metagenomes</taxon>
        <taxon>ecological metagenomes</taxon>
    </lineage>
</organism>
<dbReference type="AlphaFoldDB" id="A0A3B0XVV1"/>
<dbReference type="GO" id="GO:0009236">
    <property type="term" value="P:cobalamin biosynthetic process"/>
    <property type="evidence" value="ECO:0007669"/>
    <property type="project" value="UniProtKB-UniPathway"/>
</dbReference>
<evidence type="ECO:0000256" key="7">
    <source>
        <dbReference type="ARBA" id="ARBA00022989"/>
    </source>
</evidence>
<dbReference type="PANTHER" id="PTHR34308:SF1">
    <property type="entry name" value="COBALAMIN BIOSYNTHESIS PROTEIN CBIB"/>
    <property type="match status" value="1"/>
</dbReference>
<dbReference type="EMBL" id="UOFG01000120">
    <property type="protein sequence ID" value="VAW60354.1"/>
    <property type="molecule type" value="Genomic_DNA"/>
</dbReference>
<feature type="transmembrane region" description="Helical" evidence="9">
    <location>
        <begin position="53"/>
        <end position="74"/>
    </location>
</feature>
<evidence type="ECO:0000256" key="6">
    <source>
        <dbReference type="ARBA" id="ARBA00022692"/>
    </source>
</evidence>
<feature type="transmembrane region" description="Helical" evidence="9">
    <location>
        <begin position="298"/>
        <end position="318"/>
    </location>
</feature>
<dbReference type="HAMAP" id="MF_00024">
    <property type="entry name" value="CobD_CbiB"/>
    <property type="match status" value="1"/>
</dbReference>
<evidence type="ECO:0000256" key="4">
    <source>
        <dbReference type="ARBA" id="ARBA00022475"/>
    </source>
</evidence>